<evidence type="ECO:0000256" key="1">
    <source>
        <dbReference type="SAM" id="Phobius"/>
    </source>
</evidence>
<dbReference type="Proteomes" id="UP000197269">
    <property type="component" value="Unassembled WGS sequence"/>
</dbReference>
<feature type="transmembrane region" description="Helical" evidence="1">
    <location>
        <begin position="126"/>
        <end position="148"/>
    </location>
</feature>
<proteinExistence type="predicted"/>
<dbReference type="SUPFAM" id="SSF52540">
    <property type="entry name" value="P-loop containing nucleoside triphosphate hydrolases"/>
    <property type="match status" value="1"/>
</dbReference>
<evidence type="ECO:0000313" key="4">
    <source>
        <dbReference type="Proteomes" id="UP000197269"/>
    </source>
</evidence>
<comment type="caution">
    <text evidence="3">The sequence shown here is derived from an EMBL/GenBank/DDBJ whole genome shotgun (WGS) entry which is preliminary data.</text>
</comment>
<protein>
    <recommendedName>
        <fullName evidence="2">TraD/TraG TraM recognition site domain-containing protein</fullName>
    </recommendedName>
</protein>
<keyword evidence="1" id="KW-0812">Transmembrane</keyword>
<evidence type="ECO:0000313" key="3">
    <source>
        <dbReference type="EMBL" id="OWO89999.1"/>
    </source>
</evidence>
<dbReference type="InterPro" id="IPR027417">
    <property type="entry name" value="P-loop_NTPase"/>
</dbReference>
<keyword evidence="1" id="KW-0472">Membrane</keyword>
<feature type="transmembrane region" description="Helical" evidence="1">
    <location>
        <begin position="155"/>
        <end position="175"/>
    </location>
</feature>
<dbReference type="AlphaFoldDB" id="A0A246DLD9"/>
<organism evidence="3 4">
    <name type="scientific">Rhizobium esperanzae</name>
    <dbReference type="NCBI Taxonomy" id="1967781"/>
    <lineage>
        <taxon>Bacteria</taxon>
        <taxon>Pseudomonadati</taxon>
        <taxon>Pseudomonadota</taxon>
        <taxon>Alphaproteobacteria</taxon>
        <taxon>Hyphomicrobiales</taxon>
        <taxon>Rhizobiaceae</taxon>
        <taxon>Rhizobium/Agrobacterium group</taxon>
        <taxon>Rhizobium</taxon>
    </lineage>
</organism>
<dbReference type="Pfam" id="PF12696">
    <property type="entry name" value="TraG-D_C"/>
    <property type="match status" value="1"/>
</dbReference>
<dbReference type="Gene3D" id="3.40.50.300">
    <property type="entry name" value="P-loop containing nucleotide triphosphate hydrolases"/>
    <property type="match status" value="1"/>
</dbReference>
<feature type="transmembrane region" description="Helical" evidence="1">
    <location>
        <begin position="87"/>
        <end position="106"/>
    </location>
</feature>
<sequence length="770" mass="84718">MFRHLTKRLLRSTDYLFPRSSDLVAFGEQMYPRRDHPAMWVDLPDDLRRGWLWDGQLPDGRDAANLCFQYIKERDLIALGERAGRQALKLTAFLAAGVSLLAFPQFLPVIDALPDFPMWAVDSHAYGALGAWALQSVAMMAWSTATIVISNGWPLLLLLPVFAWFAFLEGMKSLWNSVSYNMRRPTMDALVADHKGTRRDIQYDAYSSLAVDVSSDRLKDYPVIKVGRSTGMMAAAGVPSAPAKDTWLSIDGHSVMRHILAFGDTGTGKTRLFLQPLFKNLIIDAVWPKGHKAGAYITDGKGVLWRDVLPFCGPRMDDVRIIGVGEGQYGVDLVKGMTPPEVAEAIRGVGTQLGGGADSSKDQFWVKKGANIVKHTAWIALALESNPEVLAGFIEAEECRPYSLMGINLLACREDLADQAIKVVKDLANLNDDEAEPEKGRLLRKAVKSGTWIKLEYHNVADTTKSGFKSNVEDLFSVIDDDDALSERFCTGIYDEARTVEIDHCLKGGITMLAIGAGAKAGDFGQFIAVWLKTRLMQTARARNEADSHIAEKFSCAMFADEYQMLATKGTPNSCGKFWNVARSSGLYLVAATQSMAAVEDAVGTTAARNILSNMSTRVLLKTKEKGTLDYYRELLGQSMQVVSTLKGVYSNHAAITRKFGPPKAFVSLGARAGLLPTRFAAPTSTLPIYDTAHLLAANESMPVEKQQHPSEIIKRQEDMIMKAISESSQWKDKISIDDMTTGDGYALVIAERGGSTRYDFVDLKPILNV</sequence>
<accession>A0A246DLD9</accession>
<gene>
    <name evidence="3" type="ORF">B5E41_29165</name>
</gene>
<name>A0A246DLD9_9HYPH</name>
<keyword evidence="1" id="KW-1133">Transmembrane helix</keyword>
<dbReference type="EMBL" id="MXPU01000032">
    <property type="protein sequence ID" value="OWO89999.1"/>
    <property type="molecule type" value="Genomic_DNA"/>
</dbReference>
<evidence type="ECO:0000259" key="2">
    <source>
        <dbReference type="Pfam" id="PF12696"/>
    </source>
</evidence>
<dbReference type="InterPro" id="IPR032689">
    <property type="entry name" value="TraG-D_C"/>
</dbReference>
<reference evidence="3 4" key="1">
    <citation type="submission" date="2017-03" db="EMBL/GenBank/DDBJ databases">
        <title>Genome of strain Rhizobium sp. CNPSo 668.</title>
        <authorList>
            <person name="Ribeiro R."/>
        </authorList>
    </citation>
    <scope>NUCLEOTIDE SEQUENCE [LARGE SCALE GENOMIC DNA]</scope>
    <source>
        <strain evidence="3 4">CNPSo 668</strain>
    </source>
</reference>
<feature type="domain" description="TraD/TraG TraM recognition site" evidence="2">
    <location>
        <begin position="574"/>
        <end position="640"/>
    </location>
</feature>